<proteinExistence type="predicted"/>
<name>A0ABS2NMV0_9FIRM</name>
<feature type="signal peptide" evidence="1">
    <location>
        <begin position="1"/>
        <end position="20"/>
    </location>
</feature>
<dbReference type="RefSeq" id="WP_204400541.1">
    <property type="nucleotide sequence ID" value="NZ_JAFBEE010000003.1"/>
</dbReference>
<dbReference type="PANTHER" id="PTHR37507">
    <property type="entry name" value="SPORULATION PROTEIN YDCC"/>
    <property type="match status" value="1"/>
</dbReference>
<dbReference type="PROSITE" id="PS51257">
    <property type="entry name" value="PROKAR_LIPOPROTEIN"/>
    <property type="match status" value="1"/>
</dbReference>
<dbReference type="InterPro" id="IPR052944">
    <property type="entry name" value="Sporulation_related"/>
</dbReference>
<dbReference type="Proteomes" id="UP001314796">
    <property type="component" value="Unassembled WGS sequence"/>
</dbReference>
<evidence type="ECO:0000313" key="3">
    <source>
        <dbReference type="Proteomes" id="UP001314796"/>
    </source>
</evidence>
<evidence type="ECO:0000313" key="2">
    <source>
        <dbReference type="EMBL" id="MBM7614263.1"/>
    </source>
</evidence>
<dbReference type="PANTHER" id="PTHR37507:SF2">
    <property type="entry name" value="SPORULATION PROTEIN YDCC"/>
    <property type="match status" value="1"/>
</dbReference>
<comment type="caution">
    <text evidence="2">The sequence shown here is derived from an EMBL/GenBank/DDBJ whole genome shotgun (WGS) entry which is preliminary data.</text>
</comment>
<dbReference type="SUPFAM" id="SSF89392">
    <property type="entry name" value="Prokaryotic lipoproteins and lipoprotein localization factors"/>
    <property type="match status" value="1"/>
</dbReference>
<organism evidence="2 3">
    <name type="scientific">Alkaliphilus hydrothermalis</name>
    <dbReference type="NCBI Taxonomy" id="1482730"/>
    <lineage>
        <taxon>Bacteria</taxon>
        <taxon>Bacillati</taxon>
        <taxon>Bacillota</taxon>
        <taxon>Clostridia</taxon>
        <taxon>Peptostreptococcales</taxon>
        <taxon>Natronincolaceae</taxon>
        <taxon>Alkaliphilus</taxon>
    </lineage>
</organism>
<keyword evidence="2" id="KW-0449">Lipoprotein</keyword>
<keyword evidence="3" id="KW-1185">Reference proteome</keyword>
<evidence type="ECO:0000256" key="1">
    <source>
        <dbReference type="SAM" id="SignalP"/>
    </source>
</evidence>
<gene>
    <name evidence="2" type="ORF">JOC73_000774</name>
</gene>
<feature type="chain" id="PRO_5045205176" evidence="1">
    <location>
        <begin position="21"/>
        <end position="206"/>
    </location>
</feature>
<sequence>MKFLKTALVLILLFSLIACQTPTDEELYYKAQKKLNEMEGYTTLAKIYVQRDAEEKEYIFQQTFQNPDKYRLEILAPENLKGNLTISNGKTAWIKHPAINQVWRMQDFEQSQEQLMFIGYFMRNLLNSEDSRVEREMIEGKSYGVITTSLPGGSYYFYEQKLWIDLKTLVPSHLHIVDEKGKVRFRVLYEDFVYNPKLEDSLFNLN</sequence>
<dbReference type="InterPro" id="IPR029046">
    <property type="entry name" value="LolA/LolB/LppX"/>
</dbReference>
<dbReference type="Gene3D" id="2.50.20.10">
    <property type="entry name" value="Lipoprotein localisation LolA/LolB/LppX"/>
    <property type="match status" value="1"/>
</dbReference>
<reference evidence="2 3" key="1">
    <citation type="submission" date="2021-01" db="EMBL/GenBank/DDBJ databases">
        <title>Genomic Encyclopedia of Type Strains, Phase IV (KMG-IV): sequencing the most valuable type-strain genomes for metagenomic binning, comparative biology and taxonomic classification.</title>
        <authorList>
            <person name="Goeker M."/>
        </authorList>
    </citation>
    <scope>NUCLEOTIDE SEQUENCE [LARGE SCALE GENOMIC DNA]</scope>
    <source>
        <strain evidence="2 3">DSM 25890</strain>
    </source>
</reference>
<accession>A0ABS2NMV0</accession>
<protein>
    <submittedName>
        <fullName evidence="2">Outer membrane lipoprotein-sorting protein</fullName>
    </submittedName>
</protein>
<dbReference type="EMBL" id="JAFBEE010000003">
    <property type="protein sequence ID" value="MBM7614263.1"/>
    <property type="molecule type" value="Genomic_DNA"/>
</dbReference>
<keyword evidence="1" id="KW-0732">Signal</keyword>